<dbReference type="InterPro" id="IPR058240">
    <property type="entry name" value="rSAM_sf"/>
</dbReference>
<feature type="domain" description="DUF512" evidence="1">
    <location>
        <begin position="222"/>
        <end position="425"/>
    </location>
</feature>
<dbReference type="InterPro" id="IPR036034">
    <property type="entry name" value="PDZ_sf"/>
</dbReference>
<dbReference type="Proteomes" id="UP000683246">
    <property type="component" value="Chromosome"/>
</dbReference>
<dbReference type="InterPro" id="IPR007549">
    <property type="entry name" value="DUF512"/>
</dbReference>
<feature type="domain" description="Putative radical SAM N-terminal" evidence="3">
    <location>
        <begin position="69"/>
        <end position="219"/>
    </location>
</feature>
<evidence type="ECO:0000313" key="5">
    <source>
        <dbReference type="Proteomes" id="UP000683246"/>
    </source>
</evidence>
<keyword evidence="5" id="KW-1185">Reference proteome</keyword>
<reference evidence="4" key="1">
    <citation type="submission" date="2020-07" db="EMBL/GenBank/DDBJ databases">
        <title>Vallitalea pronyensis genome.</title>
        <authorList>
            <person name="Postec A."/>
        </authorList>
    </citation>
    <scope>NUCLEOTIDE SEQUENCE</scope>
    <source>
        <strain evidence="4">FatNI3</strain>
    </source>
</reference>
<dbReference type="Gene3D" id="2.30.42.10">
    <property type="match status" value="1"/>
</dbReference>
<dbReference type="EMBL" id="CP058649">
    <property type="protein sequence ID" value="QUI22983.1"/>
    <property type="molecule type" value="Genomic_DNA"/>
</dbReference>
<dbReference type="KEGG" id="vpy:HZI73_12080"/>
<sequence length="437" mass="49935">MKNRYHKIIQVEKESIAYEVGVEQGDLLVSINGQPVKDALDYHFLVENEALEVCIKKSNGEEWLLDIEKDDDESLGITFENNLMDEYKSCSNQCIFCFIDQLPKGMRDTLYFKDDDSRLSFLQGNYITLTNMKDEDVERIIKYRLAPINISVHAMNMELRKNMLHNRFADRLIGYMEKFYEAGITMNGQIVLCKGINDGKELNHSIEALSKFAPHMQSVSVVPVGLSKYRTGLYSLEPFTKEDAQQVIKTIHKWQDILYAEYGTHFIHGGDEFYLLAEQPFPEEDNYDGYVQLENGVGMSRLLRDEFDICYKDLEGNGVLSRHKTIVTGVLAEGMIRDMVARLHEKYPKLDIRVKPIINYFFGEQITVSGLLTGTDIIKQLQGMDVGDELLLPINLLRSGEETLLDDMTVADIEKALQVKVSVVKSTGQALIRNILE</sequence>
<evidence type="ECO:0000259" key="1">
    <source>
        <dbReference type="Pfam" id="PF04459"/>
    </source>
</evidence>
<dbReference type="InterPro" id="IPR041489">
    <property type="entry name" value="PDZ_6"/>
</dbReference>
<dbReference type="Pfam" id="PF17820">
    <property type="entry name" value="PDZ_6"/>
    <property type="match status" value="1"/>
</dbReference>
<organism evidence="4 5">
    <name type="scientific">Vallitalea pronyensis</name>
    <dbReference type="NCBI Taxonomy" id="1348613"/>
    <lineage>
        <taxon>Bacteria</taxon>
        <taxon>Bacillati</taxon>
        <taxon>Bacillota</taxon>
        <taxon>Clostridia</taxon>
        <taxon>Lachnospirales</taxon>
        <taxon>Vallitaleaceae</taxon>
        <taxon>Vallitalea</taxon>
    </lineage>
</organism>
<dbReference type="AlphaFoldDB" id="A0A8J8MKJ0"/>
<dbReference type="Pfam" id="PF19238">
    <property type="entry name" value="Radical_SAM_2"/>
    <property type="match status" value="1"/>
</dbReference>
<dbReference type="Gene3D" id="3.20.20.70">
    <property type="entry name" value="Aldolase class I"/>
    <property type="match status" value="1"/>
</dbReference>
<dbReference type="InterPro" id="IPR045375">
    <property type="entry name" value="Put_radical_SAM-like_N"/>
</dbReference>
<evidence type="ECO:0000313" key="4">
    <source>
        <dbReference type="EMBL" id="QUI22983.1"/>
    </source>
</evidence>
<evidence type="ECO:0000259" key="2">
    <source>
        <dbReference type="Pfam" id="PF17820"/>
    </source>
</evidence>
<evidence type="ECO:0000259" key="3">
    <source>
        <dbReference type="Pfam" id="PF19238"/>
    </source>
</evidence>
<dbReference type="Pfam" id="PF04459">
    <property type="entry name" value="DUF512"/>
    <property type="match status" value="1"/>
</dbReference>
<dbReference type="InterPro" id="IPR013785">
    <property type="entry name" value="Aldolase_TIM"/>
</dbReference>
<dbReference type="SUPFAM" id="SSF102114">
    <property type="entry name" value="Radical SAM enzymes"/>
    <property type="match status" value="1"/>
</dbReference>
<proteinExistence type="predicted"/>
<dbReference type="RefSeq" id="WP_212698479.1">
    <property type="nucleotide sequence ID" value="NZ_CP058649.1"/>
</dbReference>
<accession>A0A8J8MKJ0</accession>
<name>A0A8J8MKJ0_9FIRM</name>
<protein>
    <submittedName>
        <fullName evidence="4">DUF512 domain-containing protein</fullName>
    </submittedName>
</protein>
<gene>
    <name evidence="4" type="ORF">HZI73_12080</name>
</gene>
<feature type="domain" description="PDZ" evidence="2">
    <location>
        <begin position="8"/>
        <end position="48"/>
    </location>
</feature>
<dbReference type="SUPFAM" id="SSF50156">
    <property type="entry name" value="PDZ domain-like"/>
    <property type="match status" value="1"/>
</dbReference>